<protein>
    <submittedName>
        <fullName evidence="1">12072_t:CDS:1</fullName>
    </submittedName>
</protein>
<sequence>QLMDLKKDLKYLVYLRSEYKFSKLLYNEEKVKKKLKYILTEYLDPAIKTQFENIETTRIYQRNIDLIKQASLIQEALNYITTVKPPPSAILRTYRNTIYELHYIQKGYNRRYFNTDPPVSLESPPNIRI</sequence>
<feature type="non-terminal residue" evidence="1">
    <location>
        <position position="1"/>
    </location>
</feature>
<evidence type="ECO:0000313" key="2">
    <source>
        <dbReference type="Proteomes" id="UP000789920"/>
    </source>
</evidence>
<dbReference type="EMBL" id="CAJVQC010107212">
    <property type="protein sequence ID" value="CAG8833700.1"/>
    <property type="molecule type" value="Genomic_DNA"/>
</dbReference>
<name>A0ACA9SCG1_9GLOM</name>
<reference evidence="1" key="1">
    <citation type="submission" date="2021-06" db="EMBL/GenBank/DDBJ databases">
        <authorList>
            <person name="Kallberg Y."/>
            <person name="Tangrot J."/>
            <person name="Rosling A."/>
        </authorList>
    </citation>
    <scope>NUCLEOTIDE SEQUENCE</scope>
    <source>
        <strain evidence="1">MA461A</strain>
    </source>
</reference>
<keyword evidence="2" id="KW-1185">Reference proteome</keyword>
<gene>
    <name evidence="1" type="ORF">RPERSI_LOCUS28926</name>
</gene>
<proteinExistence type="predicted"/>
<organism evidence="1 2">
    <name type="scientific">Racocetra persica</name>
    <dbReference type="NCBI Taxonomy" id="160502"/>
    <lineage>
        <taxon>Eukaryota</taxon>
        <taxon>Fungi</taxon>
        <taxon>Fungi incertae sedis</taxon>
        <taxon>Mucoromycota</taxon>
        <taxon>Glomeromycotina</taxon>
        <taxon>Glomeromycetes</taxon>
        <taxon>Diversisporales</taxon>
        <taxon>Gigasporaceae</taxon>
        <taxon>Racocetra</taxon>
    </lineage>
</organism>
<evidence type="ECO:0000313" key="1">
    <source>
        <dbReference type="EMBL" id="CAG8833700.1"/>
    </source>
</evidence>
<accession>A0ACA9SCG1</accession>
<comment type="caution">
    <text evidence="1">The sequence shown here is derived from an EMBL/GenBank/DDBJ whole genome shotgun (WGS) entry which is preliminary data.</text>
</comment>
<dbReference type="Proteomes" id="UP000789920">
    <property type="component" value="Unassembled WGS sequence"/>
</dbReference>